<evidence type="ECO:0000256" key="1">
    <source>
        <dbReference type="ARBA" id="ARBA00023172"/>
    </source>
</evidence>
<dbReference type="Gene3D" id="1.10.443.10">
    <property type="entry name" value="Intergrase catalytic core"/>
    <property type="match status" value="1"/>
</dbReference>
<keyword evidence="5" id="KW-1185">Reference proteome</keyword>
<keyword evidence="1" id="KW-0233">DNA recombination</keyword>
<comment type="caution">
    <text evidence="4">The sequence shown here is derived from an EMBL/GenBank/DDBJ whole genome shotgun (WGS) entry which is preliminary data.</text>
</comment>
<gene>
    <name evidence="4" type="ORF">ACFQ5P_19820</name>
</gene>
<dbReference type="InterPro" id="IPR013762">
    <property type="entry name" value="Integrase-like_cat_sf"/>
</dbReference>
<organism evidence="4 5">
    <name type="scientific">Paracoccus nototheniae</name>
    <dbReference type="NCBI Taxonomy" id="2489002"/>
    <lineage>
        <taxon>Bacteria</taxon>
        <taxon>Pseudomonadati</taxon>
        <taxon>Pseudomonadota</taxon>
        <taxon>Alphaproteobacteria</taxon>
        <taxon>Rhodobacterales</taxon>
        <taxon>Paracoccaceae</taxon>
        <taxon>Paracoccus</taxon>
    </lineage>
</organism>
<evidence type="ECO:0000313" key="4">
    <source>
        <dbReference type="EMBL" id="MFD1483543.1"/>
    </source>
</evidence>
<evidence type="ECO:0000256" key="2">
    <source>
        <dbReference type="SAM" id="MobiDB-lite"/>
    </source>
</evidence>
<protein>
    <submittedName>
        <fullName evidence="4">Tyrosine-type recombinase/integrase</fullName>
    </submittedName>
</protein>
<feature type="region of interest" description="Disordered" evidence="2">
    <location>
        <begin position="732"/>
        <end position="756"/>
    </location>
</feature>
<dbReference type="EMBL" id="JBHTOQ010000080">
    <property type="protein sequence ID" value="MFD1483543.1"/>
    <property type="molecule type" value="Genomic_DNA"/>
</dbReference>
<dbReference type="RefSeq" id="WP_131573459.1">
    <property type="nucleotide sequence ID" value="NZ_CBCSAJ010000056.1"/>
</dbReference>
<reference evidence="5" key="1">
    <citation type="journal article" date="2019" name="Int. J. Syst. Evol. Microbiol.">
        <title>The Global Catalogue of Microorganisms (GCM) 10K type strain sequencing project: providing services to taxonomists for standard genome sequencing and annotation.</title>
        <authorList>
            <consortium name="The Broad Institute Genomics Platform"/>
            <consortium name="The Broad Institute Genome Sequencing Center for Infectious Disease"/>
            <person name="Wu L."/>
            <person name="Ma J."/>
        </authorList>
    </citation>
    <scope>NUCLEOTIDE SEQUENCE [LARGE SCALE GENOMIC DNA]</scope>
    <source>
        <strain evidence="5">CCM 8875</strain>
    </source>
</reference>
<name>A0ABW4E2K7_9RHOB</name>
<dbReference type="InterPro" id="IPR011010">
    <property type="entry name" value="DNA_brk_join_enz"/>
</dbReference>
<feature type="domain" description="Tyr recombinase" evidence="3">
    <location>
        <begin position="419"/>
        <end position="620"/>
    </location>
</feature>
<evidence type="ECO:0000259" key="3">
    <source>
        <dbReference type="PROSITE" id="PS51898"/>
    </source>
</evidence>
<proteinExistence type="predicted"/>
<dbReference type="PROSITE" id="PS51898">
    <property type="entry name" value="TYR_RECOMBINASE"/>
    <property type="match status" value="1"/>
</dbReference>
<sequence length="756" mass="85566">MSMRTNGLAPASSKFWEILLPIDRSPVLSEREDSALDVLERLFTQPHGQRSKTVNSDLRRLLLPLEAALDNMKAAAAPRNSAIRVMTQELIERRWAYWAWSQDEWTDVLCATEGNFHKRNGCHGNCRQYVMALAYCLGRFDRLEDVGTFFQYRLALKVFGRREVDAAGERVRDEMRSVGLRAKVPRGIKPALYSALLYQRSGCLEDITVKTLRRVASSEVESMRSGAAALSRILERLGTIEQSFCLRQGERRRPIGERRAIEDVPHEWLSWCDRWRATAIAAPSSITSIYYGVLKCGRWLGDQHPEILSPTQWDRSLALEYAAAVMKMQIGDWSTPVGAAARRTGDPMKPAAIASHLRCVRAFFNNLQEWEWIVPRFAPAQTLVPSRAILAKIGPAPRIIADDIWAKLIWAALNLTESDLRDRSKREGWADQPLRYPLAMVRAVAILWLFGGLRRDEIYRMRVSAIRWTPALDSENTSRTCLLDVPVNKTSRAFTKPVDPIVGMTIEGWEGERLPHPQSVDVKTGERVDWLFVHKGRRMAAAYINCSLIPLLCAKGGVPETDARGRITSHRARATIATQLFNAKEPLSLFELQAWLGHKSPQATQYYAAVTPTKLARSFDRAGYFERNVRTIEVLIDQAARRESGNGPEEPWQYYDLGHGYCTYDFFDQCAHRMACAKCSFYEPKASGRMQALEAQGNLKRMRQEIPLTDTEREAVDDGERLMANLAAGLERVPTPDGRMPQQIEAESDENPCVCP</sequence>
<evidence type="ECO:0000313" key="5">
    <source>
        <dbReference type="Proteomes" id="UP001597302"/>
    </source>
</evidence>
<dbReference type="SUPFAM" id="SSF56349">
    <property type="entry name" value="DNA breaking-rejoining enzymes"/>
    <property type="match status" value="1"/>
</dbReference>
<accession>A0ABW4E2K7</accession>
<dbReference type="InterPro" id="IPR002104">
    <property type="entry name" value="Integrase_catalytic"/>
</dbReference>
<dbReference type="Pfam" id="PF00589">
    <property type="entry name" value="Phage_integrase"/>
    <property type="match status" value="1"/>
</dbReference>
<dbReference type="Proteomes" id="UP001597302">
    <property type="component" value="Unassembled WGS sequence"/>
</dbReference>